<keyword evidence="5" id="KW-1185">Reference proteome</keyword>
<feature type="transmembrane region" description="Helical" evidence="2">
    <location>
        <begin position="303"/>
        <end position="324"/>
    </location>
</feature>
<feature type="domain" description="Saccharopine dehydrogenase NADP binding" evidence="3">
    <location>
        <begin position="13"/>
        <end position="147"/>
    </location>
</feature>
<accession>A0ABR2MEH5</accession>
<dbReference type="PANTHER" id="PTHR12286:SF5">
    <property type="entry name" value="SACCHAROPINE DEHYDROGENASE-LIKE OXIDOREDUCTASE"/>
    <property type="match status" value="1"/>
</dbReference>
<comment type="similarity">
    <text evidence="1">Belongs to the saccharopine dehydrogenase family.</text>
</comment>
<protein>
    <recommendedName>
        <fullName evidence="3">Saccharopine dehydrogenase NADP binding domain-containing protein</fullName>
    </recommendedName>
</protein>
<dbReference type="Gene3D" id="3.40.50.720">
    <property type="entry name" value="NAD(P)-binding Rossmann-like Domain"/>
    <property type="match status" value="1"/>
</dbReference>
<dbReference type="InterPro" id="IPR005097">
    <property type="entry name" value="Sacchrp_dh_NADP-bd"/>
</dbReference>
<dbReference type="Proteomes" id="UP001412067">
    <property type="component" value="Unassembled WGS sequence"/>
</dbReference>
<evidence type="ECO:0000313" key="4">
    <source>
        <dbReference type="EMBL" id="KAK8962564.1"/>
    </source>
</evidence>
<gene>
    <name evidence="4" type="ORF">KSP40_PGU015459</name>
</gene>
<dbReference type="PANTHER" id="PTHR12286">
    <property type="entry name" value="SACCHAROPINE DEHYDROGENASE-LIKE OXIDOREDUCTASE"/>
    <property type="match status" value="1"/>
</dbReference>
<dbReference type="InterPro" id="IPR036291">
    <property type="entry name" value="NAD(P)-bd_dom_sf"/>
</dbReference>
<keyword evidence="2" id="KW-1133">Transmembrane helix</keyword>
<evidence type="ECO:0000259" key="3">
    <source>
        <dbReference type="Pfam" id="PF03435"/>
    </source>
</evidence>
<sequence>MAAEAPPSFDFDVVIFGASGFTGKYVIREALKFISSPNCPLKSLALAGRNPSKISDALTWAASPCPPPPIPIVFADVSDPSSLLTLVRRTRLVLNCVGPFRLYGHPVVAACVEAGTDYLDICGEPEFMERMELEHHERAKSAGSLVISACGFDSIPAELGFMFHSRQWDPPAAPNQVEAYLVMESDRRLVGNIGTYESAVLGVANTSTLQNLRRSRPRRSRPQIPGPACRPKLIEQQNSLGVWSLKLPSADATVVRRTLSSLTENPQGLQGVAETEEFTEKRRGFWPTVKPAHFGVKIGLKSLWGLLRVMLTGIFISLLGVSVFGRKLLLKFPGIFSLGMFSKRGPSQEEVRCASFKMWFVGLGYSDVSRAAEGSVSCDTEIITRVSGPEVGYVATPIILIQCAIIILSQRHNLPDGGVYPPGIVFGATDLQERLQANGICFDFVSKRPLRLTYAYTYNVCIQLLSNSDSREYHVIHS</sequence>
<dbReference type="SUPFAM" id="SSF51735">
    <property type="entry name" value="NAD(P)-binding Rossmann-fold domains"/>
    <property type="match status" value="1"/>
</dbReference>
<reference evidence="4 5" key="1">
    <citation type="journal article" date="2022" name="Nat. Plants">
        <title>Genomes of leafy and leafless Platanthera orchids illuminate the evolution of mycoheterotrophy.</title>
        <authorList>
            <person name="Li M.H."/>
            <person name="Liu K.W."/>
            <person name="Li Z."/>
            <person name="Lu H.C."/>
            <person name="Ye Q.L."/>
            <person name="Zhang D."/>
            <person name="Wang J.Y."/>
            <person name="Li Y.F."/>
            <person name="Zhong Z.M."/>
            <person name="Liu X."/>
            <person name="Yu X."/>
            <person name="Liu D.K."/>
            <person name="Tu X.D."/>
            <person name="Liu B."/>
            <person name="Hao Y."/>
            <person name="Liao X.Y."/>
            <person name="Jiang Y.T."/>
            <person name="Sun W.H."/>
            <person name="Chen J."/>
            <person name="Chen Y.Q."/>
            <person name="Ai Y."/>
            <person name="Zhai J.W."/>
            <person name="Wu S.S."/>
            <person name="Zhou Z."/>
            <person name="Hsiao Y.Y."/>
            <person name="Wu W.L."/>
            <person name="Chen Y.Y."/>
            <person name="Lin Y.F."/>
            <person name="Hsu J.L."/>
            <person name="Li C.Y."/>
            <person name="Wang Z.W."/>
            <person name="Zhao X."/>
            <person name="Zhong W.Y."/>
            <person name="Ma X.K."/>
            <person name="Ma L."/>
            <person name="Huang J."/>
            <person name="Chen G.Z."/>
            <person name="Huang M.Z."/>
            <person name="Huang L."/>
            <person name="Peng D.H."/>
            <person name="Luo Y.B."/>
            <person name="Zou S.Q."/>
            <person name="Chen S.P."/>
            <person name="Lan S."/>
            <person name="Tsai W.C."/>
            <person name="Van de Peer Y."/>
            <person name="Liu Z.J."/>
        </authorList>
    </citation>
    <scope>NUCLEOTIDE SEQUENCE [LARGE SCALE GENOMIC DNA]</scope>
    <source>
        <strain evidence="4">Lor288</strain>
    </source>
</reference>
<name>A0ABR2MEH5_9ASPA</name>
<keyword evidence="2" id="KW-0812">Transmembrane</keyword>
<dbReference type="InterPro" id="IPR051276">
    <property type="entry name" value="Saccharopine_DH-like_oxidrdct"/>
</dbReference>
<evidence type="ECO:0000256" key="2">
    <source>
        <dbReference type="SAM" id="Phobius"/>
    </source>
</evidence>
<dbReference type="EMBL" id="JBBWWR010000008">
    <property type="protein sequence ID" value="KAK8962564.1"/>
    <property type="molecule type" value="Genomic_DNA"/>
</dbReference>
<dbReference type="Pfam" id="PF03435">
    <property type="entry name" value="Sacchrp_dh_NADP"/>
    <property type="match status" value="1"/>
</dbReference>
<proteinExistence type="inferred from homology"/>
<keyword evidence="2" id="KW-0472">Membrane</keyword>
<evidence type="ECO:0000313" key="5">
    <source>
        <dbReference type="Proteomes" id="UP001412067"/>
    </source>
</evidence>
<organism evidence="4 5">
    <name type="scientific">Platanthera guangdongensis</name>
    <dbReference type="NCBI Taxonomy" id="2320717"/>
    <lineage>
        <taxon>Eukaryota</taxon>
        <taxon>Viridiplantae</taxon>
        <taxon>Streptophyta</taxon>
        <taxon>Embryophyta</taxon>
        <taxon>Tracheophyta</taxon>
        <taxon>Spermatophyta</taxon>
        <taxon>Magnoliopsida</taxon>
        <taxon>Liliopsida</taxon>
        <taxon>Asparagales</taxon>
        <taxon>Orchidaceae</taxon>
        <taxon>Orchidoideae</taxon>
        <taxon>Orchideae</taxon>
        <taxon>Orchidinae</taxon>
        <taxon>Platanthera</taxon>
    </lineage>
</organism>
<comment type="caution">
    <text evidence="4">The sequence shown here is derived from an EMBL/GenBank/DDBJ whole genome shotgun (WGS) entry which is preliminary data.</text>
</comment>
<evidence type="ECO:0000256" key="1">
    <source>
        <dbReference type="ARBA" id="ARBA00038048"/>
    </source>
</evidence>